<dbReference type="SMART" id="SM00717">
    <property type="entry name" value="SANT"/>
    <property type="match status" value="3"/>
</dbReference>
<feature type="compositionally biased region" description="Low complexity" evidence="7">
    <location>
        <begin position="99"/>
        <end position="119"/>
    </location>
</feature>
<dbReference type="InterPro" id="IPR000330">
    <property type="entry name" value="SNF2_N"/>
</dbReference>
<dbReference type="RefSeq" id="XP_020430106.1">
    <property type="nucleotide sequence ID" value="XM_020579431.1"/>
</dbReference>
<evidence type="ECO:0000256" key="8">
    <source>
        <dbReference type="SAM" id="Phobius"/>
    </source>
</evidence>
<dbReference type="Pfam" id="PF00385">
    <property type="entry name" value="Chromo"/>
    <property type="match status" value="2"/>
</dbReference>
<feature type="region of interest" description="Disordered" evidence="7">
    <location>
        <begin position="1148"/>
        <end position="1180"/>
    </location>
</feature>
<dbReference type="GO" id="GO:0005524">
    <property type="term" value="F:ATP binding"/>
    <property type="evidence" value="ECO:0007669"/>
    <property type="project" value="UniProtKB-KW"/>
</dbReference>
<feature type="region of interest" description="Disordered" evidence="7">
    <location>
        <begin position="1621"/>
        <end position="1677"/>
    </location>
</feature>
<dbReference type="Gene3D" id="2.40.50.40">
    <property type="match status" value="2"/>
</dbReference>
<feature type="compositionally biased region" description="Basic and acidic residues" evidence="7">
    <location>
        <begin position="1414"/>
        <end position="1428"/>
    </location>
</feature>
<feature type="transmembrane region" description="Helical" evidence="8">
    <location>
        <begin position="2330"/>
        <end position="2348"/>
    </location>
</feature>
<keyword evidence="3" id="KW-0547">Nucleotide-binding</keyword>
<keyword evidence="4" id="KW-0378">Hydrolase</keyword>
<dbReference type="Pfam" id="PF00176">
    <property type="entry name" value="SNF2-rel_dom"/>
    <property type="match status" value="1"/>
</dbReference>
<dbReference type="InterPro" id="IPR010721">
    <property type="entry name" value="UstE-like"/>
</dbReference>
<keyword evidence="13" id="KW-1185">Reference proteome</keyword>
<evidence type="ECO:0000259" key="11">
    <source>
        <dbReference type="PROSITE" id="PS51194"/>
    </source>
</evidence>
<dbReference type="Pfam" id="PF06966">
    <property type="entry name" value="DUF1295"/>
    <property type="match status" value="1"/>
</dbReference>
<feature type="compositionally biased region" description="Low complexity" evidence="7">
    <location>
        <begin position="129"/>
        <end position="144"/>
    </location>
</feature>
<dbReference type="SMART" id="SM00487">
    <property type="entry name" value="DEXDc"/>
    <property type="match status" value="1"/>
</dbReference>
<dbReference type="STRING" id="670386.D3BJ98"/>
<dbReference type="GO" id="GO:0005634">
    <property type="term" value="C:nucleus"/>
    <property type="evidence" value="ECO:0007669"/>
    <property type="project" value="UniProtKB-SubCell"/>
</dbReference>
<comment type="subcellular location">
    <subcellularLocation>
        <location evidence="1">Nucleus</location>
    </subcellularLocation>
</comment>
<name>D3BJ98_HETP5</name>
<dbReference type="GeneID" id="31364102"/>
<dbReference type="Gene3D" id="1.10.10.60">
    <property type="entry name" value="Homeodomain-like"/>
    <property type="match status" value="2"/>
</dbReference>
<dbReference type="SMART" id="SM00298">
    <property type="entry name" value="CHROMO"/>
    <property type="match status" value="2"/>
</dbReference>
<proteinExistence type="predicted"/>
<dbReference type="CDD" id="cd18793">
    <property type="entry name" value="SF2_C_SNF"/>
    <property type="match status" value="1"/>
</dbReference>
<feature type="region of interest" description="Disordered" evidence="7">
    <location>
        <begin position="1403"/>
        <end position="1428"/>
    </location>
</feature>
<dbReference type="InterPro" id="IPR056342">
    <property type="entry name" value="HTH_CHD6-9"/>
</dbReference>
<dbReference type="Pfam" id="PF23078">
    <property type="entry name" value="HTH_CHD6-9"/>
    <property type="match status" value="1"/>
</dbReference>
<dbReference type="SMART" id="SM00490">
    <property type="entry name" value="HELICc"/>
    <property type="match status" value="1"/>
</dbReference>
<feature type="domain" description="Helicase ATP-binding" evidence="10">
    <location>
        <begin position="451"/>
        <end position="625"/>
    </location>
</feature>
<evidence type="ECO:0000256" key="4">
    <source>
        <dbReference type="ARBA" id="ARBA00022801"/>
    </source>
</evidence>
<dbReference type="Proteomes" id="UP000001396">
    <property type="component" value="Unassembled WGS sequence"/>
</dbReference>
<feature type="region of interest" description="Disordered" evidence="7">
    <location>
        <begin position="1572"/>
        <end position="1600"/>
    </location>
</feature>
<keyword evidence="6" id="KW-0539">Nucleus</keyword>
<keyword evidence="8" id="KW-0812">Transmembrane</keyword>
<dbReference type="PROSITE" id="PS51194">
    <property type="entry name" value="HELICASE_CTER"/>
    <property type="match status" value="1"/>
</dbReference>
<dbReference type="FunFam" id="3.40.50.300:FF:000015">
    <property type="entry name" value="chromodomain-helicase-DNA-binding protein 9 isoform X1"/>
    <property type="match status" value="1"/>
</dbReference>
<dbReference type="InParanoid" id="D3BJ98"/>
<feature type="compositionally biased region" description="Acidic residues" evidence="7">
    <location>
        <begin position="59"/>
        <end position="80"/>
    </location>
</feature>
<dbReference type="Pfam" id="PF00271">
    <property type="entry name" value="Helicase_C"/>
    <property type="match status" value="1"/>
</dbReference>
<evidence type="ECO:0000313" key="12">
    <source>
        <dbReference type="EMBL" id="EFA77978.1"/>
    </source>
</evidence>
<feature type="compositionally biased region" description="Polar residues" evidence="7">
    <location>
        <begin position="39"/>
        <end position="57"/>
    </location>
</feature>
<dbReference type="InterPro" id="IPR014001">
    <property type="entry name" value="Helicase_ATP-bd"/>
</dbReference>
<evidence type="ECO:0000256" key="3">
    <source>
        <dbReference type="ARBA" id="ARBA00022741"/>
    </source>
</evidence>
<keyword evidence="5" id="KW-0067">ATP-binding</keyword>
<feature type="transmembrane region" description="Helical" evidence="8">
    <location>
        <begin position="2469"/>
        <end position="2497"/>
    </location>
</feature>
<dbReference type="PANTHER" id="PTHR45623">
    <property type="entry name" value="CHROMODOMAIN-HELICASE-DNA-BINDING PROTEIN 3-RELATED-RELATED"/>
    <property type="match status" value="1"/>
</dbReference>
<dbReference type="InterPro" id="IPR049730">
    <property type="entry name" value="SNF2/RAD54-like_C"/>
</dbReference>
<feature type="transmembrane region" description="Helical" evidence="8">
    <location>
        <begin position="2300"/>
        <end position="2318"/>
    </location>
</feature>
<dbReference type="Gene3D" id="1.25.40.20">
    <property type="entry name" value="Ankyrin repeat-containing domain"/>
    <property type="match status" value="1"/>
</dbReference>
<dbReference type="GO" id="GO:0016787">
    <property type="term" value="F:hydrolase activity"/>
    <property type="evidence" value="ECO:0007669"/>
    <property type="project" value="UniProtKB-KW"/>
</dbReference>
<evidence type="ECO:0000256" key="2">
    <source>
        <dbReference type="ARBA" id="ARBA00022737"/>
    </source>
</evidence>
<feature type="region of interest" description="Disordered" evidence="7">
    <location>
        <begin position="1748"/>
        <end position="1831"/>
    </location>
</feature>
<dbReference type="InterPro" id="IPR023780">
    <property type="entry name" value="Chromo_domain"/>
</dbReference>
<dbReference type="PROSITE" id="PS50013">
    <property type="entry name" value="CHROMO_2"/>
    <property type="match status" value="2"/>
</dbReference>
<feature type="compositionally biased region" description="Low complexity" evidence="7">
    <location>
        <begin position="1577"/>
        <end position="1594"/>
    </location>
</feature>
<accession>D3BJ98</accession>
<feature type="compositionally biased region" description="Low complexity" evidence="7">
    <location>
        <begin position="1156"/>
        <end position="1170"/>
    </location>
</feature>
<dbReference type="SUPFAM" id="SSF140860">
    <property type="entry name" value="Pseudo ankyrin repeat-like"/>
    <property type="match status" value="1"/>
</dbReference>
<dbReference type="InterPro" id="IPR016197">
    <property type="entry name" value="Chromo-like_dom_sf"/>
</dbReference>
<dbReference type="SUPFAM" id="SSF54160">
    <property type="entry name" value="Chromo domain-like"/>
    <property type="match status" value="2"/>
</dbReference>
<feature type="domain" description="Chromo" evidence="9">
    <location>
        <begin position="273"/>
        <end position="340"/>
    </location>
</feature>
<keyword evidence="2" id="KW-0677">Repeat</keyword>
<dbReference type="InterPro" id="IPR038718">
    <property type="entry name" value="SNF2-like_sf"/>
</dbReference>
<keyword evidence="8" id="KW-0472">Membrane</keyword>
<evidence type="ECO:0000256" key="1">
    <source>
        <dbReference type="ARBA" id="ARBA00004123"/>
    </source>
</evidence>
<evidence type="ECO:0000259" key="9">
    <source>
        <dbReference type="PROSITE" id="PS50013"/>
    </source>
</evidence>
<evidence type="ECO:0000256" key="7">
    <source>
        <dbReference type="SAM" id="MobiDB-lite"/>
    </source>
</evidence>
<evidence type="ECO:0000256" key="5">
    <source>
        <dbReference type="ARBA" id="ARBA00022840"/>
    </source>
</evidence>
<feature type="compositionally biased region" description="Basic residues" evidence="7">
    <location>
        <begin position="1698"/>
        <end position="1707"/>
    </location>
</feature>
<dbReference type="PROSITE" id="PS50007">
    <property type="entry name" value="PIPLC_X_DOMAIN"/>
    <property type="match status" value="1"/>
</dbReference>
<feature type="domain" description="Helicase C-terminal" evidence="11">
    <location>
        <begin position="759"/>
        <end position="910"/>
    </location>
</feature>
<sequence>MKPAADLEHEDEAPEVQKKQPRGKKTNTFGGLWKGEEQLLTSNTRRTVRSTGVLNQIESDQDSSDIDSEDDSSSDGESSDDNVKKKKKKPPVKRGAPATKTTTTTTTITTNNSNNNNNNGKPTRGRPPTSNTTTTTTSKQSSTTAPVAVSKTRGRPPKKIVVSSSEEEDESEDGEDESDIDIISDEEDTKNKKKSNAVVKKQSPPPAKQQLTRLKKKAVQVESESSESEPSQSEVSESERSESEQSDSDEENSANGELDLKDMGIDERLQEEFTVEKVLDTRMQGDDAANQMEQVLVKWKGLSYLHCSWVDSNQLIQTRSGKARLQRYQQTKQQEAENAAAKRPPKEDYKEMMKIEKILDKRINSDNETEYYIKWRAQTYLNCTWELASDVNDEEAVAAFAQFIKMPSSSELTVPPRPAPSGWKEFTASPEYFKKGRLLRPYQLQGLNWLSFCWYQKRNSILGDEMGLGKTVQSVSIIETLRKTQGIRGPFLCVAPLTTIPHWKREFESWTDQKVLVYHDHGQARPIIRDYEFYYTDSKGRTTNVTKFNTLITTYEMVISDRAQLSKIHWRYLVIDEAHRLKNKSCKLTNELRTYKYDHLLLLTGTPLQNNTQELWSLLNFMEPEKFAHLEEFLEEFGDLKQAEQVTKLQEVLRPYLLRRMKENVEKSIAPKEETIVEVELTTIQKKYYRAIYEKNFTFLRKGGKGNGPSLLNIMMELRKCCNHPYLIKGAEDSETSMLMKNSDAIYHKLIQASGKLVLIDKLLPKLKAGNHKVLIFSQMVSVLDILDDYLTFRGYLHERIDGSIKAEDRQAAIDRFSAPDSDRFVFLLCTRAGGMGINLTAADTVIIFDSDWNPQNDLQAQARCHRIGQDKMVKVYRLVTRNTYERIMFDRASKKLGLDRAVLTKINSNGTNAAPAKEELPDKETIDSLLKFGVYAIKEDDAASERFYEEDIDKILDRSTVVKQETVDPLASSFSTASFCSSNSASNIDVNDPNFWDKFVPELDTRSDVIMLPRTRKNVQRFGFGDESSDDDQSDYDPDGDEEDTGSVNDFGWTGAERNKFKSALFTFGSGRWDLIKSMANLDRWTTDQVRQYGEAFITKSLDIPVKAVAPQSEEGEAKLSVESLNAYVEQLEPSVFQLYGKEPPKVTGDKMQIESNESNTTTTSNNTSESKDTNPFINDSSLSDTKFTEYLTRNSKKISRKLANMAALAQILRVGYRKIVDSIGELGDSPFSCWKFQEDNDLLVGTYRYGFGEYDTMRKDKSLCFHKHNYQSSPDSTSNNNTTTDENERVWPSAKILSHRFKRILRTMEGYKKQQVKEKLHSMKKMEKEEKKKKSDIRVEWTKREKSDFYKYIVIFGVIETGPNEYSWDLIKEKASLKKKTGDMIERYYFDLLTKCQQTINGNPSSNGAAADNKDDDKDDKDEKDGELTISQCKRLVNRIYFLNKLRGKILKNPNLTTILDDVSPPHSFPMWYQKGVHDIALLQGIAKHGYGQFEDICKDKSFPFYDIYKNLAKTQGKYESSDGEDENSDKKRKRKEQIIDILRLPKDKYLNARIDSVIDFVVNPRPSHRHYVGSSNSSKSSSSSHAPLRSSYNGMNSSASGIPMTGSFKLGNSLNTSPVLSSSGSGIKNGGRVGSSSSSSSSKKQITILDFLSPSKDKSSGKDKDKDKEKEKDKKSLELINLDFDSDDDEQIFRKAKRSKKRHSLSSSSSGLKKSDDKIAAFGNILHESDDEDFKDYELLKRANQMGKRASTNGSNSNGNSSNNSDESSIAKERRSSANGKTTITTTTTTTSTSTSSTSSPLNDVTMSDVLNNNNQPEPNLHESALVRPGSEKSTCIFTNMKDQYFSLHKYFMPDLSEISKDKFDLEIIGELKLTQQSIMEIRTFRLVFKNIVLRNLIFTKVSELSKHNGLHPQSWSYVIYSPEYMVGNGYFSQLNDFLFKKTNLYDSYLEIGNFLGPDNYEGYILNLVGVIKNAIKSGCNIETIRNLIDYYGIQKLINYSSDSYGYTRDLIIFLINFLLDTPSKLGRWDIIHFLLEYIVIPEDKEDKIQFRWDFKRAMAFSVKSGDFKLLNFMTEKNRKSPRPSYENEICDVNPLDKAASFGKIEIIEYLIQNLPVEELKRSEMMYYAIKSGHQHVVRYVFENQLFGKERVDLYYLTYSLNFRQIEILKMLAEEYGMKETSNTYLMDYYSERGDLEALILLNSFNYWQCTTNAMDNASKGHLRVVIWLHQNRTEGCTKEALSNAKSVLVVILMIVDVVVVEMRLVSCVNDDVGSGGYLAIQFAGYVWSCLNRSEKYYDTLGCLTYVACITTIVFSNVNGVFTRRALIASLMVLLWSVRLGWFLYSRMMHHSDNTFQDKRFNGVRDKPIQLLFYWFAQSTWIIISLIPIYIINNNIPLTNQSLYTLTFFDYIVCLCWFVSISIESIADSQKRAFNAVPSNRGKFINVGLWYYCRHPNYVGEMMIHWFAYFFCLPVFTFSQALVALIAPLLVTALMTKIASPMLEEQSNIKWKNDTAYQNYLKSTPRFYFNIFK</sequence>
<dbReference type="InterPro" id="IPR000953">
    <property type="entry name" value="Chromo/chromo_shadow_dom"/>
</dbReference>
<feature type="compositionally biased region" description="Acidic residues" evidence="7">
    <location>
        <begin position="165"/>
        <end position="188"/>
    </location>
</feature>
<organism evidence="12 13">
    <name type="scientific">Heterostelium pallidum (strain ATCC 26659 / Pp 5 / PN500)</name>
    <name type="common">Cellular slime mold</name>
    <name type="synonym">Polysphondylium pallidum</name>
    <dbReference type="NCBI Taxonomy" id="670386"/>
    <lineage>
        <taxon>Eukaryota</taxon>
        <taxon>Amoebozoa</taxon>
        <taxon>Evosea</taxon>
        <taxon>Eumycetozoa</taxon>
        <taxon>Dictyostelia</taxon>
        <taxon>Acytosteliales</taxon>
        <taxon>Acytosteliaceae</taxon>
        <taxon>Heterostelium</taxon>
    </lineage>
</organism>
<dbReference type="CDD" id="cd17995">
    <property type="entry name" value="DEXHc_CHD6_7_8_9"/>
    <property type="match status" value="1"/>
</dbReference>
<feature type="compositionally biased region" description="Acidic residues" evidence="7">
    <location>
        <begin position="1028"/>
        <end position="1046"/>
    </location>
</feature>
<feature type="compositionally biased region" description="Low complexity" evidence="7">
    <location>
        <begin position="1754"/>
        <end position="1771"/>
    </location>
</feature>
<dbReference type="PANTHER" id="PTHR45623:SF11">
    <property type="entry name" value="KISMET, ISOFORM C"/>
    <property type="match status" value="1"/>
</dbReference>
<dbReference type="InterPro" id="IPR001005">
    <property type="entry name" value="SANT/Myb"/>
</dbReference>
<dbReference type="PROSITE" id="PS50096">
    <property type="entry name" value="IQ"/>
    <property type="match status" value="1"/>
</dbReference>
<protein>
    <submittedName>
        <fullName evidence="12">Myb domain-containing protein</fullName>
    </submittedName>
</protein>
<dbReference type="Gene3D" id="3.40.50.300">
    <property type="entry name" value="P-loop containing nucleotide triphosphate hydrolases"/>
    <property type="match status" value="1"/>
</dbReference>
<dbReference type="CDD" id="cd18660">
    <property type="entry name" value="CD1_tandem"/>
    <property type="match status" value="1"/>
</dbReference>
<feature type="region of interest" description="Disordered" evidence="7">
    <location>
        <begin position="1022"/>
        <end position="1053"/>
    </location>
</feature>
<evidence type="ECO:0000313" key="13">
    <source>
        <dbReference type="Proteomes" id="UP000001396"/>
    </source>
</evidence>
<dbReference type="SUPFAM" id="SSF52540">
    <property type="entry name" value="P-loop containing nucleoside triphosphate hydrolases"/>
    <property type="match status" value="2"/>
</dbReference>
<evidence type="ECO:0000259" key="10">
    <source>
        <dbReference type="PROSITE" id="PS51192"/>
    </source>
</evidence>
<feature type="region of interest" description="Disordered" evidence="7">
    <location>
        <begin position="1"/>
        <end position="265"/>
    </location>
</feature>
<evidence type="ECO:0000256" key="6">
    <source>
        <dbReference type="ARBA" id="ARBA00023242"/>
    </source>
</evidence>
<dbReference type="InterPro" id="IPR036770">
    <property type="entry name" value="Ankyrin_rpt-contain_sf"/>
</dbReference>
<feature type="compositionally biased region" description="Polar residues" evidence="7">
    <location>
        <begin position="1804"/>
        <end position="1821"/>
    </location>
</feature>
<dbReference type="InterPro" id="IPR027417">
    <property type="entry name" value="P-loop_NTPase"/>
</dbReference>
<dbReference type="FunCoup" id="D3BJ98">
    <property type="interactions" value="12"/>
</dbReference>
<feature type="compositionally biased region" description="Low complexity" evidence="7">
    <location>
        <begin position="1785"/>
        <end position="1803"/>
    </location>
</feature>
<feature type="region of interest" description="Disordered" evidence="7">
    <location>
        <begin position="1698"/>
        <end position="1717"/>
    </location>
</feature>
<feature type="compositionally biased region" description="Basic and acidic residues" evidence="7">
    <location>
        <begin position="1658"/>
        <end position="1677"/>
    </location>
</feature>
<feature type="transmembrane region" description="Helical" evidence="8">
    <location>
        <begin position="2375"/>
        <end position="2394"/>
    </location>
</feature>
<reference evidence="12 13" key="1">
    <citation type="journal article" date="2011" name="Genome Res.">
        <title>Phylogeny-wide analysis of social amoeba genomes highlights ancient origins for complex intercellular communication.</title>
        <authorList>
            <person name="Heidel A.J."/>
            <person name="Lawal H.M."/>
            <person name="Felder M."/>
            <person name="Schilde C."/>
            <person name="Helps N.R."/>
            <person name="Tunggal B."/>
            <person name="Rivero F."/>
            <person name="John U."/>
            <person name="Schleicher M."/>
            <person name="Eichinger L."/>
            <person name="Platzer M."/>
            <person name="Noegel A.A."/>
            <person name="Schaap P."/>
            <person name="Gloeckner G."/>
        </authorList>
    </citation>
    <scope>NUCLEOTIDE SEQUENCE [LARGE SCALE GENOMIC DNA]</scope>
    <source>
        <strain evidence="13">ATCC 26659 / Pp 5 / PN500</strain>
    </source>
</reference>
<dbReference type="Gene3D" id="3.40.50.10810">
    <property type="entry name" value="Tandem AAA-ATPase domain"/>
    <property type="match status" value="1"/>
</dbReference>
<keyword evidence="8" id="KW-1133">Transmembrane helix</keyword>
<feature type="transmembrane region" description="Helical" evidence="8">
    <location>
        <begin position="2406"/>
        <end position="2426"/>
    </location>
</feature>
<dbReference type="InterPro" id="IPR001650">
    <property type="entry name" value="Helicase_C-like"/>
</dbReference>
<dbReference type="EMBL" id="ADBJ01000038">
    <property type="protein sequence ID" value="EFA77978.1"/>
    <property type="molecule type" value="Genomic_DNA"/>
</dbReference>
<dbReference type="PROSITE" id="PS51192">
    <property type="entry name" value="HELICASE_ATP_BIND_1"/>
    <property type="match status" value="1"/>
</dbReference>
<dbReference type="Gene3D" id="1.20.120.1630">
    <property type="match status" value="1"/>
</dbReference>
<gene>
    <name evidence="12" type="ORF">PPL_08623</name>
</gene>
<comment type="caution">
    <text evidence="12">The sequence shown here is derived from an EMBL/GenBank/DDBJ whole genome shotgun (WGS) entry which is preliminary data.</text>
</comment>
<feature type="domain" description="Chromo" evidence="9">
    <location>
        <begin position="353"/>
        <end position="400"/>
    </location>
</feature>